<dbReference type="Proteomes" id="UP001328107">
    <property type="component" value="Unassembled WGS sequence"/>
</dbReference>
<feature type="non-terminal residue" evidence="1">
    <location>
        <position position="1"/>
    </location>
</feature>
<keyword evidence="2" id="KW-1185">Reference proteome</keyword>
<dbReference type="AlphaFoldDB" id="A0AAN5CN86"/>
<organism evidence="1 2">
    <name type="scientific">Pristionchus mayeri</name>
    <dbReference type="NCBI Taxonomy" id="1317129"/>
    <lineage>
        <taxon>Eukaryota</taxon>
        <taxon>Metazoa</taxon>
        <taxon>Ecdysozoa</taxon>
        <taxon>Nematoda</taxon>
        <taxon>Chromadorea</taxon>
        <taxon>Rhabditida</taxon>
        <taxon>Rhabditina</taxon>
        <taxon>Diplogasteromorpha</taxon>
        <taxon>Diplogasteroidea</taxon>
        <taxon>Neodiplogasteridae</taxon>
        <taxon>Pristionchus</taxon>
    </lineage>
</organism>
<accession>A0AAN5CN86</accession>
<sequence length="109" mass="11955">SLQVITQRKMAASSTLSILFVLLIGISLVNGLSFYVGTSGGEGSAGFSDAEYMRLRAVCKNFINSAQKRSGPASPQFAQICKNIMKRSDLPQKRAKSPLEALFDRYNKY</sequence>
<comment type="caution">
    <text evidence="1">The sequence shown here is derived from an EMBL/GenBank/DDBJ whole genome shotgun (WGS) entry which is preliminary data.</text>
</comment>
<name>A0AAN5CN86_9BILA</name>
<proteinExistence type="predicted"/>
<protein>
    <submittedName>
        <fullName evidence="1">Uncharacterized protein</fullName>
    </submittedName>
</protein>
<gene>
    <name evidence="1" type="ORF">PMAYCL1PPCAC_17771</name>
</gene>
<reference evidence="2" key="1">
    <citation type="submission" date="2022-10" db="EMBL/GenBank/DDBJ databases">
        <title>Genome assembly of Pristionchus species.</title>
        <authorList>
            <person name="Yoshida K."/>
            <person name="Sommer R.J."/>
        </authorList>
    </citation>
    <scope>NUCLEOTIDE SEQUENCE [LARGE SCALE GENOMIC DNA]</scope>
    <source>
        <strain evidence="2">RS5460</strain>
    </source>
</reference>
<dbReference type="EMBL" id="BTRK01000004">
    <property type="protein sequence ID" value="GMR47576.1"/>
    <property type="molecule type" value="Genomic_DNA"/>
</dbReference>
<evidence type="ECO:0000313" key="2">
    <source>
        <dbReference type="Proteomes" id="UP001328107"/>
    </source>
</evidence>
<evidence type="ECO:0000313" key="1">
    <source>
        <dbReference type="EMBL" id="GMR47576.1"/>
    </source>
</evidence>